<proteinExistence type="predicted"/>
<feature type="non-terminal residue" evidence="1">
    <location>
        <position position="110"/>
    </location>
</feature>
<name>A0A843VKQ7_COLES</name>
<dbReference type="Proteomes" id="UP000652761">
    <property type="component" value="Unassembled WGS sequence"/>
</dbReference>
<comment type="caution">
    <text evidence="1">The sequence shown here is derived from an EMBL/GenBank/DDBJ whole genome shotgun (WGS) entry which is preliminary data.</text>
</comment>
<reference evidence="1" key="1">
    <citation type="submission" date="2017-07" db="EMBL/GenBank/DDBJ databases">
        <title>Taro Niue Genome Assembly and Annotation.</title>
        <authorList>
            <person name="Atibalentja N."/>
            <person name="Keating K."/>
            <person name="Fields C.J."/>
        </authorList>
    </citation>
    <scope>NUCLEOTIDE SEQUENCE</scope>
    <source>
        <strain evidence="1">Niue_2</strain>
        <tissue evidence="1">Leaf</tissue>
    </source>
</reference>
<dbReference type="AlphaFoldDB" id="A0A843VKQ7"/>
<evidence type="ECO:0000313" key="1">
    <source>
        <dbReference type="EMBL" id="MQL95646.1"/>
    </source>
</evidence>
<sequence>MQLMILLGFVGATYLPHLDHHQKAVIYLSLLLTGVDKHSHGFGAYSRSSCCQFLLGPTMGKGRRIKRETDDLSCLVVPELNPSELGLASFNTVAEPRGAVKLIGSNAVVW</sequence>
<organism evidence="1 2">
    <name type="scientific">Colocasia esculenta</name>
    <name type="common">Wild taro</name>
    <name type="synonym">Arum esculentum</name>
    <dbReference type="NCBI Taxonomy" id="4460"/>
    <lineage>
        <taxon>Eukaryota</taxon>
        <taxon>Viridiplantae</taxon>
        <taxon>Streptophyta</taxon>
        <taxon>Embryophyta</taxon>
        <taxon>Tracheophyta</taxon>
        <taxon>Spermatophyta</taxon>
        <taxon>Magnoliopsida</taxon>
        <taxon>Liliopsida</taxon>
        <taxon>Araceae</taxon>
        <taxon>Aroideae</taxon>
        <taxon>Colocasieae</taxon>
        <taxon>Colocasia</taxon>
    </lineage>
</organism>
<gene>
    <name evidence="1" type="ORF">Taro_028323</name>
</gene>
<keyword evidence="2" id="KW-1185">Reference proteome</keyword>
<evidence type="ECO:0000313" key="2">
    <source>
        <dbReference type="Proteomes" id="UP000652761"/>
    </source>
</evidence>
<accession>A0A843VKQ7</accession>
<protein>
    <submittedName>
        <fullName evidence="1">Uncharacterized protein</fullName>
    </submittedName>
</protein>
<dbReference type="EMBL" id="NMUH01001815">
    <property type="protein sequence ID" value="MQL95646.1"/>
    <property type="molecule type" value="Genomic_DNA"/>
</dbReference>